<evidence type="ECO:0000259" key="3">
    <source>
        <dbReference type="Pfam" id="PF11611"/>
    </source>
</evidence>
<comment type="caution">
    <text evidence="4">The sequence shown here is derived from an EMBL/GenBank/DDBJ whole genome shotgun (WGS) entry which is preliminary data.</text>
</comment>
<feature type="domain" description="DUF4352" evidence="3">
    <location>
        <begin position="60"/>
        <end position="182"/>
    </location>
</feature>
<dbReference type="RefSeq" id="WP_152156182.1">
    <property type="nucleotide sequence ID" value="NZ_QMDY01000003.1"/>
</dbReference>
<evidence type="ECO:0000256" key="2">
    <source>
        <dbReference type="SAM" id="MobiDB-lite"/>
    </source>
</evidence>
<dbReference type="Gene3D" id="2.60.40.1240">
    <property type="match status" value="1"/>
</dbReference>
<dbReference type="InterPro" id="IPR029051">
    <property type="entry name" value="DUF4352"/>
</dbReference>
<feature type="compositionally biased region" description="Acidic residues" evidence="2">
    <location>
        <begin position="22"/>
        <end position="54"/>
    </location>
</feature>
<protein>
    <submittedName>
        <fullName evidence="4">DUF4352 domain-containing protein</fullName>
    </submittedName>
</protein>
<keyword evidence="1" id="KW-0732">Signal</keyword>
<dbReference type="EMBL" id="QMDY01000003">
    <property type="protein sequence ID" value="KAB7518802.1"/>
    <property type="molecule type" value="Genomic_DNA"/>
</dbReference>
<organism evidence="4 5">
    <name type="scientific">Halosegnis rubeus</name>
    <dbReference type="NCBI Taxonomy" id="2212850"/>
    <lineage>
        <taxon>Archaea</taxon>
        <taxon>Methanobacteriati</taxon>
        <taxon>Methanobacteriota</taxon>
        <taxon>Stenosarchaea group</taxon>
        <taxon>Halobacteria</taxon>
        <taxon>Halobacteriales</taxon>
        <taxon>Natronomonadaceae</taxon>
        <taxon>Halosegnis</taxon>
    </lineage>
</organism>
<evidence type="ECO:0000313" key="4">
    <source>
        <dbReference type="EMBL" id="KAB7518802.1"/>
    </source>
</evidence>
<sequence length="201" mass="21598">MYRRKYLMVTGGMLAIAGCTGDSDDDDVSASDDDEVDSSSSDNTEEEEQEENEEAVTTHQIGDTFSVGDGDQVIEYTVNSATLYESIGGEYSKEEPDGIFVVILMQLTNQSEESFSVTSNAYSMVDSEGRTFDPDTGAGVYLGTDDRVEAEAISFDQLNPGLSTDGALVFDVPENEAFGLLVEPTGFLDTSDSHLVQLGST</sequence>
<name>A0A5N5UMF3_9EURY</name>
<dbReference type="Pfam" id="PF11611">
    <property type="entry name" value="DUF4352"/>
    <property type="match status" value="1"/>
</dbReference>
<dbReference type="AlphaFoldDB" id="A0A5N5UMF3"/>
<gene>
    <name evidence="4" type="ORF">DP108_06445</name>
</gene>
<dbReference type="Proteomes" id="UP000326207">
    <property type="component" value="Unassembled WGS sequence"/>
</dbReference>
<dbReference type="PROSITE" id="PS51257">
    <property type="entry name" value="PROKAR_LIPOPROTEIN"/>
    <property type="match status" value="1"/>
</dbReference>
<reference evidence="4 5" key="1">
    <citation type="submission" date="2019-10" db="EMBL/GenBank/DDBJ databases">
        <title>Unraveling microbial dark matter from salterns through culturing: the case of the genus Halosegnis.</title>
        <authorList>
            <person name="Duran-Viseras A."/>
            <person name="Andrei A.-S."/>
            <person name="Vera-Gargallo B."/>
            <person name="Ghai R."/>
            <person name="Sanchez-Porro C."/>
            <person name="Ventosa A."/>
        </authorList>
    </citation>
    <scope>NUCLEOTIDE SEQUENCE [LARGE SCALE GENOMIC DNA]</scope>
    <source>
        <strain evidence="4 5">F19-13</strain>
    </source>
</reference>
<evidence type="ECO:0000256" key="1">
    <source>
        <dbReference type="ARBA" id="ARBA00022729"/>
    </source>
</evidence>
<dbReference type="InterPro" id="IPR029050">
    <property type="entry name" value="Immunoprotect_excell_Ig-like"/>
</dbReference>
<accession>A0A5N5UMF3</accession>
<feature type="region of interest" description="Disordered" evidence="2">
    <location>
        <begin position="19"/>
        <end position="67"/>
    </location>
</feature>
<evidence type="ECO:0000313" key="5">
    <source>
        <dbReference type="Proteomes" id="UP000326207"/>
    </source>
</evidence>
<proteinExistence type="predicted"/>